<dbReference type="EMBL" id="CP019288">
    <property type="protein sequence ID" value="QHI37842.1"/>
    <property type="molecule type" value="Genomic_DNA"/>
</dbReference>
<dbReference type="RefSeq" id="WP_160130431.1">
    <property type="nucleotide sequence ID" value="NZ_CP019288.1"/>
</dbReference>
<reference evidence="2 3" key="1">
    <citation type="journal article" date="2013" name="Int. J. Syst. Evol. Microbiol.">
        <title>Kordia antarctica sp. nov., isolated from Antarctic seawater.</title>
        <authorList>
            <person name="Baek K."/>
            <person name="Choi A."/>
            <person name="Kang I."/>
            <person name="Lee K."/>
            <person name="Cho J.C."/>
        </authorList>
    </citation>
    <scope>NUCLEOTIDE SEQUENCE [LARGE SCALE GENOMIC DNA]</scope>
    <source>
        <strain evidence="2 3">IMCC3317</strain>
    </source>
</reference>
<name>A0A7L4ZMH1_9FLAO</name>
<dbReference type="OrthoDB" id="1429156at2"/>
<dbReference type="AlphaFoldDB" id="A0A7L4ZMH1"/>
<organism evidence="2 3">
    <name type="scientific">Kordia antarctica</name>
    <dbReference type="NCBI Taxonomy" id="1218801"/>
    <lineage>
        <taxon>Bacteria</taxon>
        <taxon>Pseudomonadati</taxon>
        <taxon>Bacteroidota</taxon>
        <taxon>Flavobacteriia</taxon>
        <taxon>Flavobacteriales</taxon>
        <taxon>Flavobacteriaceae</taxon>
        <taxon>Kordia</taxon>
    </lineage>
</organism>
<gene>
    <name evidence="2" type="ORF">IMCC3317_32250</name>
</gene>
<keyword evidence="1" id="KW-0472">Membrane</keyword>
<feature type="transmembrane region" description="Helical" evidence="1">
    <location>
        <begin position="56"/>
        <end position="76"/>
    </location>
</feature>
<evidence type="ECO:0000313" key="3">
    <source>
        <dbReference type="Proteomes" id="UP000464657"/>
    </source>
</evidence>
<evidence type="ECO:0000256" key="1">
    <source>
        <dbReference type="SAM" id="Phobius"/>
    </source>
</evidence>
<keyword evidence="3" id="KW-1185">Reference proteome</keyword>
<sequence length="186" mass="21829">MERIAFDLVIIKKGVLFNIFNEKIIGYIGFVGLISMLGFAAVYFKVYEINLLEYAVFKLLIFLFSICVFIQVIKIIKGVDGIYLKKKGLLFFDENEITIDFTEIYPLTEVTYIKFSIADYLGYVVKTNSDGSYKRRAIVCNHLEFQYNQKIYEYQFSIESERQKQLLIEKVIPQMRAKTKVTYLVH</sequence>
<evidence type="ECO:0000313" key="2">
    <source>
        <dbReference type="EMBL" id="QHI37842.1"/>
    </source>
</evidence>
<dbReference type="KEGG" id="kan:IMCC3317_32250"/>
<dbReference type="Proteomes" id="UP000464657">
    <property type="component" value="Chromosome"/>
</dbReference>
<proteinExistence type="predicted"/>
<protein>
    <submittedName>
        <fullName evidence="2">Uncharacterized protein</fullName>
    </submittedName>
</protein>
<keyword evidence="1" id="KW-1133">Transmembrane helix</keyword>
<accession>A0A7L4ZMH1</accession>
<keyword evidence="1" id="KW-0812">Transmembrane</keyword>
<feature type="transmembrane region" description="Helical" evidence="1">
    <location>
        <begin position="24"/>
        <end position="44"/>
    </location>
</feature>